<keyword evidence="1" id="KW-0175">Coiled coil</keyword>
<dbReference type="Proteomes" id="UP000021369">
    <property type="component" value="Unassembled WGS sequence"/>
</dbReference>
<evidence type="ECO:0000313" key="3">
    <source>
        <dbReference type="EMBL" id="EXM38065.1"/>
    </source>
</evidence>
<feature type="coiled-coil region" evidence="1">
    <location>
        <begin position="101"/>
        <end position="128"/>
    </location>
</feature>
<dbReference type="PATRIC" id="fig|1341156.4.peg.3075"/>
<organism evidence="3 4">
    <name type="scientific">Ruminococcus albus SY3</name>
    <dbReference type="NCBI Taxonomy" id="1341156"/>
    <lineage>
        <taxon>Bacteria</taxon>
        <taxon>Bacillati</taxon>
        <taxon>Bacillota</taxon>
        <taxon>Clostridia</taxon>
        <taxon>Eubacteriales</taxon>
        <taxon>Oscillospiraceae</taxon>
        <taxon>Ruminococcus</taxon>
    </lineage>
</organism>
<dbReference type="SUPFAM" id="SSF111369">
    <property type="entry name" value="HlyD-like secretion proteins"/>
    <property type="match status" value="1"/>
</dbReference>
<evidence type="ECO:0000259" key="2">
    <source>
        <dbReference type="Pfam" id="PF25975"/>
    </source>
</evidence>
<dbReference type="GO" id="GO:0015562">
    <property type="term" value="F:efflux transmembrane transporter activity"/>
    <property type="evidence" value="ECO:0007669"/>
    <property type="project" value="TreeGrafter"/>
</dbReference>
<protein>
    <submittedName>
        <fullName evidence="3">RND transporter</fullName>
    </submittedName>
</protein>
<proteinExistence type="predicted"/>
<comment type="caution">
    <text evidence="3">The sequence shown here is derived from an EMBL/GenBank/DDBJ whole genome shotgun (WGS) entry which is preliminary data.</text>
</comment>
<dbReference type="GO" id="GO:1990281">
    <property type="term" value="C:efflux pump complex"/>
    <property type="evidence" value="ECO:0007669"/>
    <property type="project" value="TreeGrafter"/>
</dbReference>
<dbReference type="Gene3D" id="1.10.287.470">
    <property type="entry name" value="Helix hairpin bin"/>
    <property type="match status" value="1"/>
</dbReference>
<dbReference type="OrthoDB" id="1817003at2"/>
<dbReference type="Pfam" id="PF25975">
    <property type="entry name" value="CzcB_C"/>
    <property type="match status" value="1"/>
</dbReference>
<name>A0A011WM40_RUMAL</name>
<dbReference type="EMBL" id="JEOB01000004">
    <property type="protein sequence ID" value="EXM38065.1"/>
    <property type="molecule type" value="Genomic_DNA"/>
</dbReference>
<feature type="domain" description="CzcB-like C-terminal circularly permuted SH3-like" evidence="2">
    <location>
        <begin position="278"/>
        <end position="330"/>
    </location>
</feature>
<accession>A0A011WM40</accession>
<sequence length="332" mass="37278">MDNSKRFVILAICVVTAIFSGCGKKNKQDEIAVPILETKSVNYRTVNAEIRDISQKYEQPGIYSYPYSKKVRFDVSGQIKSIEIEAPCEVKKGQLLCTLYTDDLEEEIEKEKIRLDQVKSTVDTLYENNADANQILMAQYDVQIEQIRYDRMVASLDDYNVYAPCDGDFTIEQQGWNAYNVNSPVNEGAVFGYATDQNEKYLCVEVFDNKLSNVNFGTTVKLEQGTSSSTGTVTDIVFKDSGDYSKYTYVISPDNPDELMDFGDINVVFDIYSRLDSVVIPKKAVKELSGRTYVNLLIDGVKVEQDVELGIEDNGDVEIVSGLSGDEQIIIN</sequence>
<dbReference type="Gene3D" id="2.40.50.100">
    <property type="match status" value="1"/>
</dbReference>
<dbReference type="Gene3D" id="2.40.420.20">
    <property type="match status" value="1"/>
</dbReference>
<dbReference type="AlphaFoldDB" id="A0A011WM40"/>
<reference evidence="3 4" key="1">
    <citation type="submission" date="2013-06" db="EMBL/GenBank/DDBJ databases">
        <title>Rumen cellulosomics: divergent fiber-degrading strategies revealed by comparative genome-wide analysis of six Ruminococcal strains.</title>
        <authorList>
            <person name="Dassa B."/>
            <person name="Borovok I."/>
            <person name="Lamed R."/>
            <person name="Flint H."/>
            <person name="Yeoman C.J."/>
            <person name="White B."/>
            <person name="Bayer E.A."/>
        </authorList>
    </citation>
    <scope>NUCLEOTIDE SEQUENCE [LARGE SCALE GENOMIC DNA]</scope>
    <source>
        <strain evidence="3 4">SY3</strain>
    </source>
</reference>
<evidence type="ECO:0000313" key="4">
    <source>
        <dbReference type="Proteomes" id="UP000021369"/>
    </source>
</evidence>
<dbReference type="PANTHER" id="PTHR30469:SF33">
    <property type="entry name" value="SLR1207 PROTEIN"/>
    <property type="match status" value="1"/>
</dbReference>
<dbReference type="PROSITE" id="PS51257">
    <property type="entry name" value="PROKAR_LIPOPROTEIN"/>
    <property type="match status" value="1"/>
</dbReference>
<gene>
    <name evidence="3" type="ORF">RASY3_17370</name>
</gene>
<evidence type="ECO:0000256" key="1">
    <source>
        <dbReference type="SAM" id="Coils"/>
    </source>
</evidence>
<dbReference type="InterPro" id="IPR058649">
    <property type="entry name" value="CzcB_C"/>
</dbReference>
<keyword evidence="4" id="KW-1185">Reference proteome</keyword>
<dbReference type="PANTHER" id="PTHR30469">
    <property type="entry name" value="MULTIDRUG RESISTANCE PROTEIN MDTA"/>
    <property type="match status" value="1"/>
</dbReference>